<dbReference type="RefSeq" id="WP_146597097.1">
    <property type="nucleotide sequence ID" value="NZ_SJPT01000012.1"/>
</dbReference>
<sequence length="360" mass="40193">MKMIFDAHLDLSLNALEWNRDLRKSVAQIREAERAIPQRLNGQAGGTVSFPEMRRGGIGLCVATQIGGCMKPRSFVANWESPSQAWAMTQGQLAWYREMERLGEMVQIRDRNALESHLLRWSDPVAAAERNEPIGYILSLEGSDSIVTLDHLKQAWDYGLRALGPAHYGIGRYAMGHDALGEFPPEGIELVRTMDQLGMILDVTHLNEPCFWQAIEIYEGPIWASHQNCRALVDDVRQFSDRQIKALIDRDAVLGAAFDVWMVVPGFIRGESTPESIGVTMQHIADHIDHICQLAGNTRHCGIGSDLDGAFGREQSPSDLDTIADLQSLDSILTDRGYSDDDLSAIFHGNFLRVLRRALK</sequence>
<dbReference type="PANTHER" id="PTHR10443:SF12">
    <property type="entry name" value="DIPEPTIDASE"/>
    <property type="match status" value="1"/>
</dbReference>
<reference evidence="1 2" key="1">
    <citation type="submission" date="2019-02" db="EMBL/GenBank/DDBJ databases">
        <title>Deep-cultivation of Planctomycetes and their phenomic and genomic characterization uncovers novel biology.</title>
        <authorList>
            <person name="Wiegand S."/>
            <person name="Jogler M."/>
            <person name="Boedeker C."/>
            <person name="Pinto D."/>
            <person name="Vollmers J."/>
            <person name="Rivas-Marin E."/>
            <person name="Kohn T."/>
            <person name="Peeters S.H."/>
            <person name="Heuer A."/>
            <person name="Rast P."/>
            <person name="Oberbeckmann S."/>
            <person name="Bunk B."/>
            <person name="Jeske O."/>
            <person name="Meyerdierks A."/>
            <person name="Storesund J.E."/>
            <person name="Kallscheuer N."/>
            <person name="Luecker S."/>
            <person name="Lage O.M."/>
            <person name="Pohl T."/>
            <person name="Merkel B.J."/>
            <person name="Hornburger P."/>
            <person name="Mueller R.-W."/>
            <person name="Bruemmer F."/>
            <person name="Labrenz M."/>
            <person name="Spormann A.M."/>
            <person name="Op Den Camp H."/>
            <person name="Overmann J."/>
            <person name="Amann R."/>
            <person name="Jetten M.S.M."/>
            <person name="Mascher T."/>
            <person name="Medema M.H."/>
            <person name="Devos D.P."/>
            <person name="Kaster A.-K."/>
            <person name="Ovreas L."/>
            <person name="Rohde M."/>
            <person name="Galperin M.Y."/>
            <person name="Jogler C."/>
        </authorList>
    </citation>
    <scope>NUCLEOTIDE SEQUENCE [LARGE SCALE GENOMIC DNA]</scope>
    <source>
        <strain evidence="1 2">Pla52o</strain>
    </source>
</reference>
<dbReference type="PROSITE" id="PS51365">
    <property type="entry name" value="RENAL_DIPEPTIDASE_2"/>
    <property type="match status" value="1"/>
</dbReference>
<keyword evidence="2" id="KW-1185">Reference proteome</keyword>
<dbReference type="InterPro" id="IPR008257">
    <property type="entry name" value="Pept_M19"/>
</dbReference>
<dbReference type="Proteomes" id="UP000316304">
    <property type="component" value="Unassembled WGS sequence"/>
</dbReference>
<evidence type="ECO:0000313" key="1">
    <source>
        <dbReference type="EMBL" id="TWU17348.1"/>
    </source>
</evidence>
<organism evidence="1 2">
    <name type="scientific">Novipirellula galeiformis</name>
    <dbReference type="NCBI Taxonomy" id="2528004"/>
    <lineage>
        <taxon>Bacteria</taxon>
        <taxon>Pseudomonadati</taxon>
        <taxon>Planctomycetota</taxon>
        <taxon>Planctomycetia</taxon>
        <taxon>Pirellulales</taxon>
        <taxon>Pirellulaceae</taxon>
        <taxon>Novipirellula</taxon>
    </lineage>
</organism>
<comment type="caution">
    <text evidence="1">The sequence shown here is derived from an EMBL/GenBank/DDBJ whole genome shotgun (WGS) entry which is preliminary data.</text>
</comment>
<accession>A0A5C6BZQ4</accession>
<name>A0A5C6BZQ4_9BACT</name>
<dbReference type="OrthoDB" id="9804920at2"/>
<evidence type="ECO:0000313" key="2">
    <source>
        <dbReference type="Proteomes" id="UP000316304"/>
    </source>
</evidence>
<dbReference type="Pfam" id="PF01244">
    <property type="entry name" value="Peptidase_M19"/>
    <property type="match status" value="1"/>
</dbReference>
<dbReference type="EMBL" id="SJPT01000012">
    <property type="protein sequence ID" value="TWU17348.1"/>
    <property type="molecule type" value="Genomic_DNA"/>
</dbReference>
<dbReference type="SUPFAM" id="SSF51556">
    <property type="entry name" value="Metallo-dependent hydrolases"/>
    <property type="match status" value="1"/>
</dbReference>
<dbReference type="AlphaFoldDB" id="A0A5C6BZQ4"/>
<gene>
    <name evidence="1" type="ORF">Pla52o_51520</name>
</gene>
<protein>
    <submittedName>
        <fullName evidence="1">Membrane dipeptidase (Peptidase family M19)</fullName>
    </submittedName>
</protein>
<proteinExistence type="predicted"/>
<dbReference type="GO" id="GO:0006508">
    <property type="term" value="P:proteolysis"/>
    <property type="evidence" value="ECO:0007669"/>
    <property type="project" value="InterPro"/>
</dbReference>
<dbReference type="Gene3D" id="3.20.20.140">
    <property type="entry name" value="Metal-dependent hydrolases"/>
    <property type="match status" value="1"/>
</dbReference>
<dbReference type="InterPro" id="IPR032466">
    <property type="entry name" value="Metal_Hydrolase"/>
</dbReference>
<dbReference type="GO" id="GO:0070573">
    <property type="term" value="F:metallodipeptidase activity"/>
    <property type="evidence" value="ECO:0007669"/>
    <property type="project" value="InterPro"/>
</dbReference>
<dbReference type="PANTHER" id="PTHR10443">
    <property type="entry name" value="MICROSOMAL DIPEPTIDASE"/>
    <property type="match status" value="1"/>
</dbReference>